<dbReference type="Proteomes" id="UP001055514">
    <property type="component" value="Chromosome"/>
</dbReference>
<accession>A0AAE9MB83</accession>
<evidence type="ECO:0000313" key="2">
    <source>
        <dbReference type="EMBL" id="USU96137.1"/>
    </source>
</evidence>
<dbReference type="RefSeq" id="WP_126117553.1">
    <property type="nucleotide sequence ID" value="NZ_CP029610.1"/>
</dbReference>
<evidence type="ECO:0000313" key="3">
    <source>
        <dbReference type="Proteomes" id="UP001055514"/>
    </source>
</evidence>
<gene>
    <name evidence="2" type="ORF">MWH18_07775</name>
</gene>
<dbReference type="Pfam" id="PF07157">
    <property type="entry name" value="DNA_circ_N"/>
    <property type="match status" value="1"/>
</dbReference>
<reference evidence="2" key="1">
    <citation type="submission" date="2022-04" db="EMBL/GenBank/DDBJ databases">
        <title>Emergence of ST220 Acinetobacter pittii strain in bloodstream infection, which co-producing chromosomal NDM-1 and OXA-820 carbapenemases.</title>
        <authorList>
            <person name="Tian C."/>
            <person name="Xing M."/>
            <person name="Fu L."/>
            <person name="Xia D."/>
        </authorList>
    </citation>
    <scope>NUCLEOTIDE SEQUENCE</scope>
    <source>
        <strain evidence="2">TCM</strain>
    </source>
</reference>
<protein>
    <submittedName>
        <fullName evidence="2">DNA circularization N-terminal domain-containing protein</fullName>
    </submittedName>
</protein>
<organism evidence="2 3">
    <name type="scientific">Acinetobacter pittii</name>
    <name type="common">Acinetobacter genomosp. 3</name>
    <dbReference type="NCBI Taxonomy" id="48296"/>
    <lineage>
        <taxon>Bacteria</taxon>
        <taxon>Pseudomonadati</taxon>
        <taxon>Pseudomonadota</taxon>
        <taxon>Gammaproteobacteria</taxon>
        <taxon>Moraxellales</taxon>
        <taxon>Moraxellaceae</taxon>
        <taxon>Acinetobacter</taxon>
        <taxon>Acinetobacter calcoaceticus/baumannii complex</taxon>
    </lineage>
</organism>
<feature type="domain" description="DNA circulation N-terminal" evidence="1">
    <location>
        <begin position="7"/>
        <end position="93"/>
    </location>
</feature>
<dbReference type="AlphaFoldDB" id="A0AAE9MB83"/>
<dbReference type="InterPro" id="IPR009826">
    <property type="entry name" value="DNA_circ_N"/>
</dbReference>
<evidence type="ECO:0000259" key="1">
    <source>
        <dbReference type="Pfam" id="PF07157"/>
    </source>
</evidence>
<dbReference type="EMBL" id="CP095407">
    <property type="protein sequence ID" value="USU96137.1"/>
    <property type="molecule type" value="Genomic_DNA"/>
</dbReference>
<proteinExistence type="predicted"/>
<name>A0AAE9MB83_ACIPI</name>
<sequence length="390" mass="43999">MGWDTDLQDASFRGVHFECTSVDDGMSKTLAIKQAPYSNNASIEDMGNEPLRYSINAIYSGTDYKQSMDALIAALRTTGAGELIHPIHGIMNVYVNTYRFQYDANNVDFCAIAIEFVEGEPKETPLFIPVSTPTTIAPSKIINTPTSALEKALDKLKLSDNNKLFETVNRIRNGLETARKYMGIVKEGIEDILSPNDWAVGLVDDITKLVTFDTNISAISQWRDVINRVNRFEKLFQDDESPELQQTWRATYIASNIAVAQQVVSTTRKEMAENTTISFNPMELAVVRQSVRKALQQAINEEREGSSFENIAQIQVYKEAADQIHLQIQELIETRPPITKVRVPVPCTLHWLAHYLYQDMSRADEILRLNQDLMNPAVLQVGMEVTVYAR</sequence>